<dbReference type="EMBL" id="JAPDOD010000036">
    <property type="protein sequence ID" value="MDA0164671.1"/>
    <property type="molecule type" value="Genomic_DNA"/>
</dbReference>
<evidence type="ECO:0000313" key="3">
    <source>
        <dbReference type="Proteomes" id="UP001149140"/>
    </source>
</evidence>
<protein>
    <submittedName>
        <fullName evidence="2">Uncharacterized protein</fullName>
    </submittedName>
</protein>
<evidence type="ECO:0000313" key="2">
    <source>
        <dbReference type="EMBL" id="MDA0164671.1"/>
    </source>
</evidence>
<keyword evidence="1" id="KW-0732">Signal</keyword>
<dbReference type="Proteomes" id="UP001149140">
    <property type="component" value="Unassembled WGS sequence"/>
</dbReference>
<name>A0A9X3S5Z3_9ACTN</name>
<evidence type="ECO:0000256" key="1">
    <source>
        <dbReference type="SAM" id="SignalP"/>
    </source>
</evidence>
<dbReference type="AlphaFoldDB" id="A0A9X3S5Z3"/>
<organism evidence="2 3">
    <name type="scientific">Solirubrobacter ginsenosidimutans</name>
    <dbReference type="NCBI Taxonomy" id="490573"/>
    <lineage>
        <taxon>Bacteria</taxon>
        <taxon>Bacillati</taxon>
        <taxon>Actinomycetota</taxon>
        <taxon>Thermoleophilia</taxon>
        <taxon>Solirubrobacterales</taxon>
        <taxon>Solirubrobacteraceae</taxon>
        <taxon>Solirubrobacter</taxon>
    </lineage>
</organism>
<dbReference type="RefSeq" id="WP_270043923.1">
    <property type="nucleotide sequence ID" value="NZ_JAPDOD010000036.1"/>
</dbReference>
<reference evidence="2" key="1">
    <citation type="submission" date="2022-10" db="EMBL/GenBank/DDBJ databases">
        <title>The WGS of Solirubrobacter ginsenosidimutans DSM 21036.</title>
        <authorList>
            <person name="Jiang Z."/>
        </authorList>
    </citation>
    <scope>NUCLEOTIDE SEQUENCE</scope>
    <source>
        <strain evidence="2">DSM 21036</strain>
    </source>
</reference>
<keyword evidence="3" id="KW-1185">Reference proteome</keyword>
<accession>A0A9X3S5Z3</accession>
<comment type="caution">
    <text evidence="2">The sequence shown here is derived from an EMBL/GenBank/DDBJ whole genome shotgun (WGS) entry which is preliminary data.</text>
</comment>
<gene>
    <name evidence="2" type="ORF">OM076_30670</name>
</gene>
<feature type="signal peptide" evidence="1">
    <location>
        <begin position="1"/>
        <end position="21"/>
    </location>
</feature>
<sequence>MRWVCAATAMIAWCSVTPAYGQSSTRYLDWRAGDTPYLHAVPGPKAWAGKVEVVRCPAGGACESTPTPMTPEGYVDLTAIAAGDSYEARWSEDDMVVKAVRTPPWLGPYVVTAPPAVAGVPAVGGTLSAVLAEVSGGWGAPWGPFSGGSLAVCRSPQATDCQVLGEGSAPVLISERWTGWYAFATTGFVSGQSHPTDSIPVYAKGVYPYAVESLQPSARRAVSAPAGPIATATATIRDRALRREHRLSVARVTCPLPCSAQFKVSGGGEKAYTQTVAVTGLAALTIPPRHGKLRVRVTVDGKLLASGTSVAR</sequence>
<proteinExistence type="predicted"/>
<feature type="chain" id="PRO_5040884003" evidence="1">
    <location>
        <begin position="22"/>
        <end position="312"/>
    </location>
</feature>